<proteinExistence type="predicted"/>
<name>A0A0F9D4S9_9ZZZZ</name>
<comment type="caution">
    <text evidence="1">The sequence shown here is derived from an EMBL/GenBank/DDBJ whole genome shotgun (WGS) entry which is preliminary data.</text>
</comment>
<dbReference type="AlphaFoldDB" id="A0A0F9D4S9"/>
<sequence>SDGKGNYLVTDWMIGKLFHIMPSGDSTTLLDLEPGSADLTVLTKQKLVIIPIMMSNDIVAYHIK</sequence>
<organism evidence="1">
    <name type="scientific">marine sediment metagenome</name>
    <dbReference type="NCBI Taxonomy" id="412755"/>
    <lineage>
        <taxon>unclassified sequences</taxon>
        <taxon>metagenomes</taxon>
        <taxon>ecological metagenomes</taxon>
    </lineage>
</organism>
<dbReference type="EMBL" id="LAZR01033229">
    <property type="protein sequence ID" value="KKL48691.1"/>
    <property type="molecule type" value="Genomic_DNA"/>
</dbReference>
<feature type="non-terminal residue" evidence="1">
    <location>
        <position position="1"/>
    </location>
</feature>
<reference evidence="1" key="1">
    <citation type="journal article" date="2015" name="Nature">
        <title>Complex archaea that bridge the gap between prokaryotes and eukaryotes.</title>
        <authorList>
            <person name="Spang A."/>
            <person name="Saw J.H."/>
            <person name="Jorgensen S.L."/>
            <person name="Zaremba-Niedzwiedzka K."/>
            <person name="Martijn J."/>
            <person name="Lind A.E."/>
            <person name="van Eijk R."/>
            <person name="Schleper C."/>
            <person name="Guy L."/>
            <person name="Ettema T.J."/>
        </authorList>
    </citation>
    <scope>NUCLEOTIDE SEQUENCE</scope>
</reference>
<accession>A0A0F9D4S9</accession>
<protein>
    <submittedName>
        <fullName evidence="1">Uncharacterized protein</fullName>
    </submittedName>
</protein>
<evidence type="ECO:0000313" key="1">
    <source>
        <dbReference type="EMBL" id="KKL48691.1"/>
    </source>
</evidence>
<gene>
    <name evidence="1" type="ORF">LCGC14_2323000</name>
</gene>